<gene>
    <name evidence="1" type="ORF">CR513_10585</name>
</gene>
<dbReference type="AlphaFoldDB" id="A0A371HS11"/>
<sequence length="136" mass="15633">MAIQISRYRPMFLKIKVILLRNLRNDILQMGIKLKCLRTNNGLQLVSKQFNKFCRKLVLAYQNNFGGEVVTTVVYLINRCPSSTIGFKTAMELWNIKFSDYSNLKVFGSLAFAHVKEDKLGVHAIRYAFIGYPHGI</sequence>
<dbReference type="PANTHER" id="PTHR42648">
    <property type="entry name" value="TRANSPOSASE, PUTATIVE-RELATED"/>
    <property type="match status" value="1"/>
</dbReference>
<dbReference type="PANTHER" id="PTHR42648:SF28">
    <property type="entry name" value="TRANSPOSON-ENCODED PROTEIN WITH RIBONUCLEASE H-LIKE AND RETROVIRUS ZINC FINGER-LIKE DOMAINS"/>
    <property type="match status" value="1"/>
</dbReference>
<dbReference type="EMBL" id="QJKJ01001852">
    <property type="protein sequence ID" value="RDY05572.1"/>
    <property type="molecule type" value="Genomic_DNA"/>
</dbReference>
<organism evidence="1 2">
    <name type="scientific">Mucuna pruriens</name>
    <name type="common">Velvet bean</name>
    <name type="synonym">Dolichos pruriens</name>
    <dbReference type="NCBI Taxonomy" id="157652"/>
    <lineage>
        <taxon>Eukaryota</taxon>
        <taxon>Viridiplantae</taxon>
        <taxon>Streptophyta</taxon>
        <taxon>Embryophyta</taxon>
        <taxon>Tracheophyta</taxon>
        <taxon>Spermatophyta</taxon>
        <taxon>Magnoliopsida</taxon>
        <taxon>eudicotyledons</taxon>
        <taxon>Gunneridae</taxon>
        <taxon>Pentapetalae</taxon>
        <taxon>rosids</taxon>
        <taxon>fabids</taxon>
        <taxon>Fabales</taxon>
        <taxon>Fabaceae</taxon>
        <taxon>Papilionoideae</taxon>
        <taxon>50 kb inversion clade</taxon>
        <taxon>NPAAA clade</taxon>
        <taxon>indigoferoid/millettioid clade</taxon>
        <taxon>Phaseoleae</taxon>
        <taxon>Mucuna</taxon>
    </lineage>
</organism>
<name>A0A371HS11_MUCPR</name>
<dbReference type="OrthoDB" id="1422884at2759"/>
<keyword evidence="2" id="KW-1185">Reference proteome</keyword>
<dbReference type="InterPro" id="IPR039537">
    <property type="entry name" value="Retrotran_Ty1/copia-like"/>
</dbReference>
<proteinExistence type="predicted"/>
<dbReference type="Proteomes" id="UP000257109">
    <property type="component" value="Unassembled WGS sequence"/>
</dbReference>
<evidence type="ECO:0000313" key="2">
    <source>
        <dbReference type="Proteomes" id="UP000257109"/>
    </source>
</evidence>
<protein>
    <submittedName>
        <fullName evidence="1">Uncharacterized protein</fullName>
    </submittedName>
</protein>
<reference evidence="1" key="1">
    <citation type="submission" date="2018-05" db="EMBL/GenBank/DDBJ databases">
        <title>Draft genome of Mucuna pruriens seed.</title>
        <authorList>
            <person name="Nnadi N.E."/>
            <person name="Vos R."/>
            <person name="Hasami M.H."/>
            <person name="Devisetty U.K."/>
            <person name="Aguiy J.C."/>
        </authorList>
    </citation>
    <scope>NUCLEOTIDE SEQUENCE [LARGE SCALE GENOMIC DNA]</scope>
    <source>
        <strain evidence="1">JCA_2017</strain>
    </source>
</reference>
<evidence type="ECO:0000313" key="1">
    <source>
        <dbReference type="EMBL" id="RDY05572.1"/>
    </source>
</evidence>
<dbReference type="InterPro" id="IPR012337">
    <property type="entry name" value="RNaseH-like_sf"/>
</dbReference>
<dbReference type="SUPFAM" id="SSF53098">
    <property type="entry name" value="Ribonuclease H-like"/>
    <property type="match status" value="1"/>
</dbReference>
<comment type="caution">
    <text evidence="1">The sequence shown here is derived from an EMBL/GenBank/DDBJ whole genome shotgun (WGS) entry which is preliminary data.</text>
</comment>
<accession>A0A371HS11</accession>
<feature type="non-terminal residue" evidence="1">
    <location>
        <position position="1"/>
    </location>
</feature>